<protein>
    <recommendedName>
        <fullName evidence="1">Reverse transcriptase domain-containing protein</fullName>
    </recommendedName>
</protein>
<evidence type="ECO:0000313" key="2">
    <source>
        <dbReference type="EMBL" id="KAJ1195074.1"/>
    </source>
</evidence>
<dbReference type="InterPro" id="IPR043502">
    <property type="entry name" value="DNA/RNA_pol_sf"/>
</dbReference>
<dbReference type="EMBL" id="JANPWB010000004">
    <property type="protein sequence ID" value="KAJ1195074.1"/>
    <property type="molecule type" value="Genomic_DNA"/>
</dbReference>
<dbReference type="InterPro" id="IPR000477">
    <property type="entry name" value="RT_dom"/>
</dbReference>
<evidence type="ECO:0000259" key="1">
    <source>
        <dbReference type="PROSITE" id="PS50878"/>
    </source>
</evidence>
<gene>
    <name evidence="2" type="ORF">NDU88_004357</name>
</gene>
<keyword evidence="3" id="KW-1185">Reference proteome</keyword>
<evidence type="ECO:0000313" key="3">
    <source>
        <dbReference type="Proteomes" id="UP001066276"/>
    </source>
</evidence>
<name>A0AAV7V3C1_PLEWA</name>
<dbReference type="AlphaFoldDB" id="A0AAV7V3C1"/>
<dbReference type="SUPFAM" id="SSF56672">
    <property type="entry name" value="DNA/RNA polymerases"/>
    <property type="match status" value="1"/>
</dbReference>
<dbReference type="PROSITE" id="PS50878">
    <property type="entry name" value="RT_POL"/>
    <property type="match status" value="1"/>
</dbReference>
<dbReference type="Pfam" id="PF00078">
    <property type="entry name" value="RVT_1"/>
    <property type="match status" value="1"/>
</dbReference>
<dbReference type="PANTHER" id="PTHR31635">
    <property type="entry name" value="REVERSE TRANSCRIPTASE DOMAIN-CONTAINING PROTEIN-RELATED"/>
    <property type="match status" value="1"/>
</dbReference>
<feature type="domain" description="Reverse transcriptase" evidence="1">
    <location>
        <begin position="4"/>
        <end position="277"/>
    </location>
</feature>
<proteinExistence type="predicted"/>
<dbReference type="CDD" id="cd01650">
    <property type="entry name" value="RT_nLTR_like"/>
    <property type="match status" value="1"/>
</dbReference>
<comment type="caution">
    <text evidence="2">The sequence shown here is derived from an EMBL/GenBank/DDBJ whole genome shotgun (WGS) entry which is preliminary data.</text>
</comment>
<accession>A0AAV7V3C1</accession>
<reference evidence="2" key="1">
    <citation type="journal article" date="2022" name="bioRxiv">
        <title>Sequencing and chromosome-scale assembly of the giantPleurodeles waltlgenome.</title>
        <authorList>
            <person name="Brown T."/>
            <person name="Elewa A."/>
            <person name="Iarovenko S."/>
            <person name="Subramanian E."/>
            <person name="Araus A.J."/>
            <person name="Petzold A."/>
            <person name="Susuki M."/>
            <person name="Suzuki K.-i.T."/>
            <person name="Hayashi T."/>
            <person name="Toyoda A."/>
            <person name="Oliveira C."/>
            <person name="Osipova E."/>
            <person name="Leigh N.D."/>
            <person name="Simon A."/>
            <person name="Yun M.H."/>
        </authorList>
    </citation>
    <scope>NUCLEOTIDE SEQUENCE</scope>
    <source>
        <strain evidence="2">20211129_DDA</strain>
        <tissue evidence="2">Liver</tissue>
    </source>
</reference>
<sequence length="515" mass="59158">MYEEAERQGSFPNEIDQATIVVIPKTQPPSRYCSAYRPISLLNTEIKVLSTILASRLREVMPTLIHPDQCGFMPTRSTRHCIRRLHLALAHHRTLSHTPLALLLLDFEKAFDTVDWSFLDQVLQGNGLGPKSRGLVRLLYSNPTARVQVNGVVSDPFPIGRGTRQGCPLSPLLFALTIEPLAILLREDPLIEGWSWPACPEDRIALYADDVLLYISNPAKSGPRVLQILSLFAEASGLILNPNKSLLVPLHRSRDCVDWQHNIPVRRNSFKYLGIHISLLPELTWELNMTPLTKRIRTDLQRWKTLPLNLLGRIALYKMMILPRVLYLLQNFPHPIPKRWFSEMDSLARQFMWNDTRPRLALKTCQRDVYDGGLGMSNIHYYLLAMHLLVINDWVGGGWSDPAYRLELRSLGYPRIFDTLYGGPISRDIPEVTKVILLGWQMAQKLSGWWGRLTQRTTLWHGKHLKEVVNLEGFQKWDNIGISTLGDVWEGSHMRSFGDLQRLFSLNRTQFHKYL</sequence>
<dbReference type="PANTHER" id="PTHR31635:SF196">
    <property type="entry name" value="REVERSE TRANSCRIPTASE DOMAIN-CONTAINING PROTEIN-RELATED"/>
    <property type="match status" value="1"/>
</dbReference>
<dbReference type="Proteomes" id="UP001066276">
    <property type="component" value="Chromosome 2_2"/>
</dbReference>
<organism evidence="2 3">
    <name type="scientific">Pleurodeles waltl</name>
    <name type="common">Iberian ribbed newt</name>
    <dbReference type="NCBI Taxonomy" id="8319"/>
    <lineage>
        <taxon>Eukaryota</taxon>
        <taxon>Metazoa</taxon>
        <taxon>Chordata</taxon>
        <taxon>Craniata</taxon>
        <taxon>Vertebrata</taxon>
        <taxon>Euteleostomi</taxon>
        <taxon>Amphibia</taxon>
        <taxon>Batrachia</taxon>
        <taxon>Caudata</taxon>
        <taxon>Salamandroidea</taxon>
        <taxon>Salamandridae</taxon>
        <taxon>Pleurodelinae</taxon>
        <taxon>Pleurodeles</taxon>
    </lineage>
</organism>